<gene>
    <name evidence="1" type="ORF">KOR34_36300</name>
</gene>
<dbReference type="OrthoDB" id="272552at2"/>
<name>A0A5C5V5J1_9BACT</name>
<evidence type="ECO:0000313" key="2">
    <source>
        <dbReference type="Proteomes" id="UP000316714"/>
    </source>
</evidence>
<evidence type="ECO:0000313" key="1">
    <source>
        <dbReference type="EMBL" id="TWT33796.1"/>
    </source>
</evidence>
<dbReference type="EMBL" id="SIHJ01000002">
    <property type="protein sequence ID" value="TWT33796.1"/>
    <property type="molecule type" value="Genomic_DNA"/>
</dbReference>
<evidence type="ECO:0008006" key="3">
    <source>
        <dbReference type="Google" id="ProtNLM"/>
    </source>
</evidence>
<organism evidence="1 2">
    <name type="scientific">Posidoniimonas corsicana</name>
    <dbReference type="NCBI Taxonomy" id="1938618"/>
    <lineage>
        <taxon>Bacteria</taxon>
        <taxon>Pseudomonadati</taxon>
        <taxon>Planctomycetota</taxon>
        <taxon>Planctomycetia</taxon>
        <taxon>Pirellulales</taxon>
        <taxon>Lacipirellulaceae</taxon>
        <taxon>Posidoniimonas</taxon>
    </lineage>
</organism>
<dbReference type="GO" id="GO:0016491">
    <property type="term" value="F:oxidoreductase activity"/>
    <property type="evidence" value="ECO:0007669"/>
    <property type="project" value="InterPro"/>
</dbReference>
<dbReference type="InterPro" id="IPR000415">
    <property type="entry name" value="Nitroreductase-like"/>
</dbReference>
<reference evidence="1 2" key="1">
    <citation type="submission" date="2019-02" db="EMBL/GenBank/DDBJ databases">
        <title>Deep-cultivation of Planctomycetes and their phenomic and genomic characterization uncovers novel biology.</title>
        <authorList>
            <person name="Wiegand S."/>
            <person name="Jogler M."/>
            <person name="Boedeker C."/>
            <person name="Pinto D."/>
            <person name="Vollmers J."/>
            <person name="Rivas-Marin E."/>
            <person name="Kohn T."/>
            <person name="Peeters S.H."/>
            <person name="Heuer A."/>
            <person name="Rast P."/>
            <person name="Oberbeckmann S."/>
            <person name="Bunk B."/>
            <person name="Jeske O."/>
            <person name="Meyerdierks A."/>
            <person name="Storesund J.E."/>
            <person name="Kallscheuer N."/>
            <person name="Luecker S."/>
            <person name="Lage O.M."/>
            <person name="Pohl T."/>
            <person name="Merkel B.J."/>
            <person name="Hornburger P."/>
            <person name="Mueller R.-W."/>
            <person name="Bruemmer F."/>
            <person name="Labrenz M."/>
            <person name="Spormann A.M."/>
            <person name="Op Den Camp H."/>
            <person name="Overmann J."/>
            <person name="Amann R."/>
            <person name="Jetten M.S.M."/>
            <person name="Mascher T."/>
            <person name="Medema M.H."/>
            <person name="Devos D.P."/>
            <person name="Kaster A.-K."/>
            <person name="Ovreas L."/>
            <person name="Rohde M."/>
            <person name="Galperin M.Y."/>
            <person name="Jogler C."/>
        </authorList>
    </citation>
    <scope>NUCLEOTIDE SEQUENCE [LARGE SCALE GENOMIC DNA]</scope>
    <source>
        <strain evidence="1 2">KOR34</strain>
    </source>
</reference>
<proteinExistence type="predicted"/>
<dbReference type="SUPFAM" id="SSF55469">
    <property type="entry name" value="FMN-dependent nitroreductase-like"/>
    <property type="match status" value="1"/>
</dbReference>
<comment type="caution">
    <text evidence="1">The sequence shown here is derived from an EMBL/GenBank/DDBJ whole genome shotgun (WGS) entry which is preliminary data.</text>
</comment>
<protein>
    <recommendedName>
        <fullName evidence="3">Nitroreductase domain-containing protein</fullName>
    </recommendedName>
</protein>
<dbReference type="RefSeq" id="WP_146566718.1">
    <property type="nucleotide sequence ID" value="NZ_SIHJ01000002.1"/>
</dbReference>
<dbReference type="Gene3D" id="3.40.109.10">
    <property type="entry name" value="NADH Oxidase"/>
    <property type="match status" value="2"/>
</dbReference>
<accession>A0A5C5V5J1</accession>
<keyword evidence="2" id="KW-1185">Reference proteome</keyword>
<sequence>MIQEPFRSLIEAAVLAPSGDNTQPWRFDVEPSLARIAVSVDETRDRSPMNAGQRMARIACGAAVENIAQTAAFNGLDCEVTLGSGPNNVAIINIERERVEVLAVPQPIQDRHTNRRLYDGRILSNEEAADLRSSVANEAGVAIEWVTDRQELESLADTIGRADAEMFSQPAMLRAFLDNVRFDRPAMEATESGLPIGSLEASLGDRMLLPYLHLVPNALLTAGVLQRVFFTKARNLVLSASGLAIVRTSREESSDDVLIGRIMQRVWLVLTALGFQSQPMMSIPVLTNARRQGAVRCISVTEEAETIRAVLRFGIAPSASIQAGRMCLV</sequence>
<dbReference type="AlphaFoldDB" id="A0A5C5V5J1"/>
<dbReference type="Proteomes" id="UP000316714">
    <property type="component" value="Unassembled WGS sequence"/>
</dbReference>